<dbReference type="NCBIfam" id="TIGR00050">
    <property type="entry name" value="rRNA_methyl_1"/>
    <property type="match status" value="1"/>
</dbReference>
<dbReference type="SUPFAM" id="SSF75217">
    <property type="entry name" value="alpha/beta knot"/>
    <property type="match status" value="1"/>
</dbReference>
<dbReference type="Gene3D" id="3.40.1280.10">
    <property type="match status" value="1"/>
</dbReference>
<keyword evidence="8" id="KW-1185">Reference proteome</keyword>
<evidence type="ECO:0000256" key="5">
    <source>
        <dbReference type="RuleBase" id="RU362024"/>
    </source>
</evidence>
<dbReference type="GO" id="GO:0003723">
    <property type="term" value="F:RNA binding"/>
    <property type="evidence" value="ECO:0007669"/>
    <property type="project" value="InterPro"/>
</dbReference>
<dbReference type="EMBL" id="PSNW01000001">
    <property type="protein sequence ID" value="PPE75626.1"/>
    <property type="molecule type" value="Genomic_DNA"/>
</dbReference>
<name>A0A2S5TKW1_9GAMM</name>
<keyword evidence="2 5" id="KW-0489">Methyltransferase</keyword>
<dbReference type="GO" id="GO:0106339">
    <property type="term" value="F:tRNA (cytidine(32)-2'-O)-methyltransferase activity"/>
    <property type="evidence" value="ECO:0007669"/>
    <property type="project" value="RHEA"/>
</dbReference>
<dbReference type="Proteomes" id="UP000238220">
    <property type="component" value="Unassembled WGS sequence"/>
</dbReference>
<dbReference type="InterPro" id="IPR029028">
    <property type="entry name" value="Alpha/beta_knot_MTases"/>
</dbReference>
<comment type="catalytic activity">
    <reaction evidence="5">
        <text>uridine(32) in tRNA + S-adenosyl-L-methionine = 2'-O-methyluridine(32) in tRNA + S-adenosyl-L-homocysteine + H(+)</text>
        <dbReference type="Rhea" id="RHEA:42936"/>
        <dbReference type="Rhea" id="RHEA-COMP:10107"/>
        <dbReference type="Rhea" id="RHEA-COMP:10290"/>
        <dbReference type="ChEBI" id="CHEBI:15378"/>
        <dbReference type="ChEBI" id="CHEBI:57856"/>
        <dbReference type="ChEBI" id="CHEBI:59789"/>
        <dbReference type="ChEBI" id="CHEBI:65315"/>
        <dbReference type="ChEBI" id="CHEBI:74478"/>
        <dbReference type="EC" id="2.1.1.200"/>
    </reaction>
</comment>
<keyword evidence="3" id="KW-0808">Transferase</keyword>
<comment type="similarity">
    <text evidence="1">Belongs to the class IV-like SAM-binding methyltransferase superfamily. RNA methyltransferase TrmH family.</text>
</comment>
<dbReference type="Pfam" id="PF00588">
    <property type="entry name" value="SpoU_methylase"/>
    <property type="match status" value="1"/>
</dbReference>
<proteinExistence type="inferred from homology"/>
<protein>
    <recommendedName>
        <fullName evidence="5">tRNA (cytidine/uridine-2'-O-)-methyltransferase TrmJ</fullName>
        <ecNumber evidence="5">2.1.1.200</ecNumber>
    </recommendedName>
    <alternativeName>
        <fullName evidence="5">tRNA (cytidine(32)/uridine(32)-2'-O)-methyltransferase</fullName>
    </alternativeName>
    <alternativeName>
        <fullName evidence="5">tRNA Cm32/Um32 methyltransferase</fullName>
    </alternativeName>
</protein>
<sequence length="272" mass="29722">MSAQTDSASVPEAPPSPLANLRVVLVSTQHPGNIGSVARAMLTMGLTELVLVNPERYPHPQARATAAGALEVLERARVTASLDEALVGCGWVVGLSARVRHLGDEPLTPWATAERALGLSTSAPVALVFGCERTGLTNEELDRCHARALIPANPGYTSLNLSQAVQIMAYELRKAAFPEVPKVSGKEGHPWYEPPSADDLERYYEHLQRILLSTGFLDPANPRHLMRRLRQFYGRAMPDRNELNILRGILTSFERPKGRRIPLAPADEAGEE</sequence>
<gene>
    <name evidence="5" type="primary">trmJ</name>
    <name evidence="7" type="ORF">C3942_01660</name>
</gene>
<dbReference type="PANTHER" id="PTHR42786:SF2">
    <property type="entry name" value="TRNA (CYTIDINE_URIDINE-2'-O-)-METHYLTRANSFERASE TRMJ"/>
    <property type="match status" value="1"/>
</dbReference>
<dbReference type="Gene3D" id="1.10.8.590">
    <property type="match status" value="1"/>
</dbReference>
<evidence type="ECO:0000313" key="8">
    <source>
        <dbReference type="Proteomes" id="UP000238220"/>
    </source>
</evidence>
<evidence type="ECO:0000256" key="2">
    <source>
        <dbReference type="ARBA" id="ARBA00022603"/>
    </source>
</evidence>
<dbReference type="GO" id="GO:0005829">
    <property type="term" value="C:cytosol"/>
    <property type="evidence" value="ECO:0007669"/>
    <property type="project" value="TreeGrafter"/>
</dbReference>
<dbReference type="InterPro" id="IPR001537">
    <property type="entry name" value="SpoU_MeTrfase"/>
</dbReference>
<feature type="domain" description="tRNA/rRNA methyltransferase SpoU type" evidence="6">
    <location>
        <begin position="21"/>
        <end position="170"/>
    </location>
</feature>
<keyword evidence="5" id="KW-0819">tRNA processing</keyword>
<dbReference type="AlphaFoldDB" id="A0A2S5TKW1"/>
<dbReference type="InterPro" id="IPR004384">
    <property type="entry name" value="RNA_MeTrfase_TrmJ/LasT"/>
</dbReference>
<dbReference type="FunFam" id="3.40.1280.10:FF:000006">
    <property type="entry name" value="Uncharacterized tRNA/rRNA methyltransferase HI_0380"/>
    <property type="match status" value="1"/>
</dbReference>
<accession>A0A2S5TKW1</accession>
<evidence type="ECO:0000256" key="4">
    <source>
        <dbReference type="ARBA" id="ARBA00022691"/>
    </source>
</evidence>
<dbReference type="PIRSF" id="PIRSF004808">
    <property type="entry name" value="LasT"/>
    <property type="match status" value="1"/>
</dbReference>
<dbReference type="RefSeq" id="WP_104228592.1">
    <property type="nucleotide sequence ID" value="NZ_PSNW01000001.1"/>
</dbReference>
<comment type="caution">
    <text evidence="7">The sequence shown here is derived from an EMBL/GenBank/DDBJ whole genome shotgun (WGS) entry which is preliminary data.</text>
</comment>
<evidence type="ECO:0000256" key="1">
    <source>
        <dbReference type="ARBA" id="ARBA00007228"/>
    </source>
</evidence>
<dbReference type="GO" id="GO:0002128">
    <property type="term" value="P:tRNA nucleoside ribose methylation"/>
    <property type="evidence" value="ECO:0007669"/>
    <property type="project" value="TreeGrafter"/>
</dbReference>
<dbReference type="CDD" id="cd18093">
    <property type="entry name" value="SpoU-like_TrmJ"/>
    <property type="match status" value="1"/>
</dbReference>
<comment type="catalytic activity">
    <reaction evidence="5">
        <text>cytidine(32) in tRNA + S-adenosyl-L-methionine = 2'-O-methylcytidine(32) in tRNA + S-adenosyl-L-homocysteine + H(+)</text>
        <dbReference type="Rhea" id="RHEA:42932"/>
        <dbReference type="Rhea" id="RHEA-COMP:10288"/>
        <dbReference type="Rhea" id="RHEA-COMP:10289"/>
        <dbReference type="ChEBI" id="CHEBI:15378"/>
        <dbReference type="ChEBI" id="CHEBI:57856"/>
        <dbReference type="ChEBI" id="CHEBI:59789"/>
        <dbReference type="ChEBI" id="CHEBI:74495"/>
        <dbReference type="ChEBI" id="CHEBI:82748"/>
        <dbReference type="EC" id="2.1.1.200"/>
    </reaction>
</comment>
<dbReference type="PANTHER" id="PTHR42786">
    <property type="entry name" value="TRNA/RRNA METHYLTRANSFERASE"/>
    <property type="match status" value="1"/>
</dbReference>
<keyword evidence="5" id="KW-0963">Cytoplasm</keyword>
<dbReference type="EC" id="2.1.1.200" evidence="5"/>
<comment type="subcellular location">
    <subcellularLocation>
        <location evidence="5">Cytoplasm</location>
    </subcellularLocation>
</comment>
<keyword evidence="4 5" id="KW-0949">S-adenosyl-L-methionine</keyword>
<evidence type="ECO:0000256" key="3">
    <source>
        <dbReference type="ARBA" id="ARBA00022679"/>
    </source>
</evidence>
<dbReference type="GO" id="GO:0160206">
    <property type="term" value="F:tRNA (cytidine(32)/uridine(32)-2'-O)-methyltransferase activity"/>
    <property type="evidence" value="ECO:0007669"/>
    <property type="project" value="UniProtKB-EC"/>
</dbReference>
<reference evidence="7 8" key="1">
    <citation type="submission" date="2018-02" db="EMBL/GenBank/DDBJ databases">
        <title>Genome sequencing of Solimonas sp. HR-BB.</title>
        <authorList>
            <person name="Lee Y."/>
            <person name="Jeon C.O."/>
        </authorList>
    </citation>
    <scope>NUCLEOTIDE SEQUENCE [LARGE SCALE GENOMIC DNA]</scope>
    <source>
        <strain evidence="7 8">HR-BB</strain>
    </source>
</reference>
<comment type="subunit">
    <text evidence="5">Homodimer.</text>
</comment>
<evidence type="ECO:0000259" key="6">
    <source>
        <dbReference type="Pfam" id="PF00588"/>
    </source>
</evidence>
<dbReference type="OrthoDB" id="9806346at2"/>
<comment type="function">
    <text evidence="5">Catalyzes the formation of 2'O-methylated cytidine (Cm32) or 2'O-methylated uridine (Um32) at position 32 in tRNA.</text>
</comment>
<dbReference type="InterPro" id="IPR029026">
    <property type="entry name" value="tRNA_m1G_MTases_N"/>
</dbReference>
<evidence type="ECO:0000313" key="7">
    <source>
        <dbReference type="EMBL" id="PPE75626.1"/>
    </source>
</evidence>
<organism evidence="7 8">
    <name type="scientific">Solimonas fluminis</name>
    <dbReference type="NCBI Taxonomy" id="2086571"/>
    <lineage>
        <taxon>Bacteria</taxon>
        <taxon>Pseudomonadati</taxon>
        <taxon>Pseudomonadota</taxon>
        <taxon>Gammaproteobacteria</taxon>
        <taxon>Nevskiales</taxon>
        <taxon>Nevskiaceae</taxon>
        <taxon>Solimonas</taxon>
    </lineage>
</organism>